<name>A0AAW1PAZ6_9CHLO</name>
<dbReference type="PRINTS" id="PR00081">
    <property type="entry name" value="GDHRDH"/>
</dbReference>
<dbReference type="PANTHER" id="PTHR43157:SF31">
    <property type="entry name" value="PHOSPHATIDYLINOSITOL-GLYCAN BIOSYNTHESIS CLASS F PROTEIN"/>
    <property type="match status" value="1"/>
</dbReference>
<dbReference type="InterPro" id="IPR002347">
    <property type="entry name" value="SDR_fam"/>
</dbReference>
<accession>A0AAW1PAZ6</accession>
<reference evidence="2 3" key="1">
    <citation type="journal article" date="2024" name="Nat. Commun.">
        <title>Phylogenomics reveals the evolutionary origins of lichenization in chlorophyte algae.</title>
        <authorList>
            <person name="Puginier C."/>
            <person name="Libourel C."/>
            <person name="Otte J."/>
            <person name="Skaloud P."/>
            <person name="Haon M."/>
            <person name="Grisel S."/>
            <person name="Petersen M."/>
            <person name="Berrin J.G."/>
            <person name="Delaux P.M."/>
            <person name="Dal Grande F."/>
            <person name="Keller J."/>
        </authorList>
    </citation>
    <scope>NUCLEOTIDE SEQUENCE [LARGE SCALE GENOMIC DNA]</scope>
    <source>
        <strain evidence="2 3">SAG 2043</strain>
    </source>
</reference>
<dbReference type="SUPFAM" id="SSF51735">
    <property type="entry name" value="NAD(P)-binding Rossmann-fold domains"/>
    <property type="match status" value="1"/>
</dbReference>
<dbReference type="Proteomes" id="UP001489004">
    <property type="component" value="Unassembled WGS sequence"/>
</dbReference>
<evidence type="ECO:0000256" key="1">
    <source>
        <dbReference type="ARBA" id="ARBA00023002"/>
    </source>
</evidence>
<comment type="caution">
    <text evidence="2">The sequence shown here is derived from an EMBL/GenBank/DDBJ whole genome shotgun (WGS) entry which is preliminary data.</text>
</comment>
<organism evidence="2 3">
    <name type="scientific">[Myrmecia] bisecta</name>
    <dbReference type="NCBI Taxonomy" id="41462"/>
    <lineage>
        <taxon>Eukaryota</taxon>
        <taxon>Viridiplantae</taxon>
        <taxon>Chlorophyta</taxon>
        <taxon>core chlorophytes</taxon>
        <taxon>Trebouxiophyceae</taxon>
        <taxon>Trebouxiales</taxon>
        <taxon>Trebouxiaceae</taxon>
        <taxon>Myrmecia</taxon>
    </lineage>
</organism>
<evidence type="ECO:0000313" key="2">
    <source>
        <dbReference type="EMBL" id="KAK9805639.1"/>
    </source>
</evidence>
<protein>
    <submittedName>
        <fullName evidence="2">Uncharacterized protein</fullName>
    </submittedName>
</protein>
<dbReference type="InterPro" id="IPR036291">
    <property type="entry name" value="NAD(P)-bd_dom_sf"/>
</dbReference>
<evidence type="ECO:0000313" key="3">
    <source>
        <dbReference type="Proteomes" id="UP001489004"/>
    </source>
</evidence>
<keyword evidence="1" id="KW-0560">Oxidoreductase</keyword>
<dbReference type="Gene3D" id="3.40.50.720">
    <property type="entry name" value="NAD(P)-binding Rossmann-like Domain"/>
    <property type="match status" value="1"/>
</dbReference>
<keyword evidence="3" id="KW-1185">Reference proteome</keyword>
<gene>
    <name evidence="2" type="ORF">WJX72_009656</name>
</gene>
<dbReference type="GO" id="GO:0016491">
    <property type="term" value="F:oxidoreductase activity"/>
    <property type="evidence" value="ECO:0007669"/>
    <property type="project" value="UniProtKB-KW"/>
</dbReference>
<dbReference type="Pfam" id="PF00106">
    <property type="entry name" value="adh_short"/>
    <property type="match status" value="1"/>
</dbReference>
<sequence length="338" mass="35761">MDKPLGPKSTAEQALRGVDLTGKTAIVTGGNSGIGAETCRVLAGAGARVVMTSRSVESGNKVAEAIKDKGVKGDVIVKQLDLADLKSIDAFTKDFLANEARLDLLVLNAGVMACPKAYTKDGFEMQIGTNHFGHFALTQRLLPRMSSQGSPARIVSLSSLMHDKGTIALDDLHWKKRKYNQWASYAQSKLANVLFAKELASRLPEGTQVTAFSVHPGIIATPLSRHMGVTGTIFRAIGGLFVKMKSVPQGAATTVYAATAPELLSQSGSYLADCAVKEPSKEGRDLDMASKLWEATEEQLKAAGCSWHHTATSALGLNGPQKHSAAELLSAGLFPATA</sequence>
<dbReference type="AlphaFoldDB" id="A0AAW1PAZ6"/>
<dbReference type="PANTHER" id="PTHR43157">
    <property type="entry name" value="PHOSPHATIDYLINOSITOL-GLYCAN BIOSYNTHESIS CLASS F PROTEIN-RELATED"/>
    <property type="match status" value="1"/>
</dbReference>
<proteinExistence type="predicted"/>
<dbReference type="EMBL" id="JALJOR010000015">
    <property type="protein sequence ID" value="KAK9805639.1"/>
    <property type="molecule type" value="Genomic_DNA"/>
</dbReference>